<dbReference type="EMBL" id="WJNG01000007">
    <property type="protein sequence ID" value="MRH42898.1"/>
    <property type="molecule type" value="Genomic_DNA"/>
</dbReference>
<dbReference type="InterPro" id="IPR014199">
    <property type="entry name" value="Spore_YtxC"/>
</dbReference>
<proteinExistence type="predicted"/>
<reference evidence="1" key="1">
    <citation type="submission" date="2019-11" db="EMBL/GenBank/DDBJ databases">
        <authorList>
            <person name="Li J."/>
        </authorList>
    </citation>
    <scope>NUCLEOTIDE SEQUENCE</scope>
    <source>
        <strain evidence="1">B6B</strain>
    </source>
</reference>
<keyword evidence="2" id="KW-1185">Reference proteome</keyword>
<dbReference type="OrthoDB" id="2986513at2"/>
<dbReference type="RefSeq" id="WP_153736544.1">
    <property type="nucleotide sequence ID" value="NZ_WJNG01000007.1"/>
</dbReference>
<dbReference type="Pfam" id="PF08812">
    <property type="entry name" value="YtxC"/>
    <property type="match status" value="1"/>
</dbReference>
<dbReference type="Proteomes" id="UP000799092">
    <property type="component" value="Unassembled WGS sequence"/>
</dbReference>
<evidence type="ECO:0000313" key="1">
    <source>
        <dbReference type="EMBL" id="MRH42898.1"/>
    </source>
</evidence>
<sequence length="282" mass="33613">MFEVYFESNKEAVTFCQRLFQYDKYFIIHWKTNDEWGNQIKIEVTNSVANQPQVIARAMTDVFINHREINWVKQMVTNNYYYKNKEEIYRIIELAQSIISGSDFELNKVVKSKPRNTLFNLFQTYTSENIVHYDSIVNFRFQSYRNELMDVIGLAIDEYKREEEYQSFIESLREYVSRKGTYYSTVHVIQGHNFRYYQSDGNPFSNSELIEMIKKEPLYIVGLDEEELNLTPLLTMAPKEIIIYGNNPSEAKTLTIINIFQEKVKFKPLKKFPYPIFLKTKS</sequence>
<evidence type="ECO:0000313" key="2">
    <source>
        <dbReference type="Proteomes" id="UP000799092"/>
    </source>
</evidence>
<organism evidence="1 2">
    <name type="scientific">Aquibacillus halophilus</name>
    <dbReference type="NCBI Taxonomy" id="930132"/>
    <lineage>
        <taxon>Bacteria</taxon>
        <taxon>Bacillati</taxon>
        <taxon>Bacillota</taxon>
        <taxon>Bacilli</taxon>
        <taxon>Bacillales</taxon>
        <taxon>Bacillaceae</taxon>
        <taxon>Aquibacillus</taxon>
    </lineage>
</organism>
<name>A0A6A8DBC3_9BACI</name>
<gene>
    <name evidence="1" type="ORF">GH741_09385</name>
</gene>
<dbReference type="AlphaFoldDB" id="A0A6A8DBC3"/>
<accession>A0A6A8DBC3</accession>
<protein>
    <submittedName>
        <fullName evidence="1">Putative sporulation protein YtxC</fullName>
    </submittedName>
</protein>
<comment type="caution">
    <text evidence="1">The sequence shown here is derived from an EMBL/GenBank/DDBJ whole genome shotgun (WGS) entry which is preliminary data.</text>
</comment>